<dbReference type="SUPFAM" id="SSF52954">
    <property type="entry name" value="Class II aaRS ABD-related"/>
    <property type="match status" value="1"/>
</dbReference>
<protein>
    <recommendedName>
        <fullName evidence="2">proline--tRNA ligase</fullName>
        <ecNumber evidence="2">6.1.1.15</ecNumber>
    </recommendedName>
    <alternativeName>
        <fullName evidence="8">Prolyl-tRNA synthetase</fullName>
    </alternativeName>
</protein>
<dbReference type="Proteomes" id="UP000037136">
    <property type="component" value="Unassembled WGS sequence"/>
</dbReference>
<keyword evidence="5" id="KW-0067">ATP-binding</keyword>
<dbReference type="PANTHER" id="PTHR42753">
    <property type="entry name" value="MITOCHONDRIAL RIBOSOME PROTEIN L39/PROLYL-TRNA LIGASE FAMILY MEMBER"/>
    <property type="match status" value="1"/>
</dbReference>
<dbReference type="OrthoDB" id="10267474at2759"/>
<evidence type="ECO:0000256" key="8">
    <source>
        <dbReference type="ARBA" id="ARBA00029731"/>
    </source>
</evidence>
<dbReference type="GO" id="GO:0004827">
    <property type="term" value="F:proline-tRNA ligase activity"/>
    <property type="evidence" value="ECO:0007669"/>
    <property type="project" value="UniProtKB-EC"/>
</dbReference>
<dbReference type="InterPro" id="IPR036621">
    <property type="entry name" value="Anticodon-bd_dom_sf"/>
</dbReference>
<evidence type="ECO:0000256" key="5">
    <source>
        <dbReference type="ARBA" id="ARBA00022840"/>
    </source>
</evidence>
<name>A0A2A9PUB7_OPHUN</name>
<proteinExistence type="inferred from homology"/>
<evidence type="ECO:0000256" key="9">
    <source>
        <dbReference type="ARBA" id="ARBA00047671"/>
    </source>
</evidence>
<keyword evidence="6" id="KW-0648">Protein biosynthesis</keyword>
<evidence type="ECO:0000256" key="4">
    <source>
        <dbReference type="ARBA" id="ARBA00022741"/>
    </source>
</evidence>
<dbReference type="InterPro" id="IPR002316">
    <property type="entry name" value="Pro-tRNA-ligase_IIa"/>
</dbReference>
<comment type="similarity">
    <text evidence="1">Belongs to the class-II aminoacyl-tRNA synthetase family.</text>
</comment>
<keyword evidence="12" id="KW-1185">Reference proteome</keyword>
<dbReference type="InterPro" id="IPR045864">
    <property type="entry name" value="aa-tRNA-synth_II/BPL/LPL"/>
</dbReference>
<evidence type="ECO:0000256" key="2">
    <source>
        <dbReference type="ARBA" id="ARBA00012831"/>
    </source>
</evidence>
<evidence type="ECO:0000256" key="3">
    <source>
        <dbReference type="ARBA" id="ARBA00022598"/>
    </source>
</evidence>
<accession>A0A2A9PUB7</accession>
<sequence>MLRPRIQLLKGNGHSRRNRAFSHQGLTQGGRPRSFLSKIWTPTGGVSAVQEESGHGKLVRAGFLRQAQSGIFQLLPLGLRVQQKIEALLDKHMQSIGASRLSLSTLTTEELWRKSGRFEQLAPELFRLNDRREVPLMLSPTHEEEITKLVTKTQKSYKDFPLRLYQITRKYRDEMRPRHGLLRSREFFMKDLYTFDTSPESAMKTYHEVSGAYRAFFADLKLPILVAEASSGNMGGDLSHEYLLANPIGEDTVATCDRCGYSASDEVSTLRKVSRDGQQTPGNTTMADFQLWRGTTNDRQTLVNVWHPRNTKISLGVVKEVVSGLDPSVSDPLRILNEARRNSAAGPSAMLDVVNVVDERLVPAFSELHPQLSILPVELGEAQIRQTIVTSTPTGEPLNLIRPANGDACYRCLEGSLRLCQALELGHTFYLGTRYSEPLQLSVKVPDGSKDPVPVQMGCYGIGVSRILGAVAEHKADERGLGWPRAIAPFEVAVVPTSTVTAPMVEFYDKLVDHGKSDIVLDDRKESFGWKMQDADTIGYPVIVVLGRGWTDGSSCEVQCRSLGLKENVALDDVGNYLEGLLSRL</sequence>
<dbReference type="Gene3D" id="3.40.50.800">
    <property type="entry name" value="Anticodon-binding domain"/>
    <property type="match status" value="1"/>
</dbReference>
<gene>
    <name evidence="11" type="ORF">XA68_13800</name>
</gene>
<evidence type="ECO:0000256" key="6">
    <source>
        <dbReference type="ARBA" id="ARBA00022917"/>
    </source>
</evidence>
<reference evidence="11 12" key="2">
    <citation type="journal article" date="2017" name="Sci. Rep.">
        <title>Ant-infecting Ophiocordyceps genomes reveal a high diversity of potential behavioral manipulation genes and a possible major role for enterotoxins.</title>
        <authorList>
            <person name="de Bekker C."/>
            <person name="Ohm R.A."/>
            <person name="Evans H.C."/>
            <person name="Brachmann A."/>
            <person name="Hughes D.P."/>
        </authorList>
    </citation>
    <scope>NUCLEOTIDE SEQUENCE [LARGE SCALE GENOMIC DNA]</scope>
    <source>
        <strain evidence="11 12">SC16a</strain>
    </source>
</reference>
<dbReference type="InterPro" id="IPR002314">
    <property type="entry name" value="aa-tRNA-synt_IIb"/>
</dbReference>
<dbReference type="GO" id="GO:0006433">
    <property type="term" value="P:prolyl-tRNA aminoacylation"/>
    <property type="evidence" value="ECO:0007669"/>
    <property type="project" value="InterPro"/>
</dbReference>
<dbReference type="GO" id="GO:0005524">
    <property type="term" value="F:ATP binding"/>
    <property type="evidence" value="ECO:0007669"/>
    <property type="project" value="UniProtKB-KW"/>
</dbReference>
<dbReference type="EC" id="6.1.1.15" evidence="2"/>
<dbReference type="PROSITE" id="PS50862">
    <property type="entry name" value="AA_TRNA_LIGASE_II"/>
    <property type="match status" value="1"/>
</dbReference>
<dbReference type="PRINTS" id="PR01046">
    <property type="entry name" value="TRNASYNTHPRO"/>
</dbReference>
<dbReference type="Pfam" id="PF03129">
    <property type="entry name" value="HGTP_anticodon"/>
    <property type="match status" value="1"/>
</dbReference>
<keyword evidence="4" id="KW-0547">Nucleotide-binding</keyword>
<dbReference type="GO" id="GO:0005739">
    <property type="term" value="C:mitochondrion"/>
    <property type="evidence" value="ECO:0007669"/>
    <property type="project" value="TreeGrafter"/>
</dbReference>
<dbReference type="InterPro" id="IPR050062">
    <property type="entry name" value="Pro-tRNA_synthetase"/>
</dbReference>
<dbReference type="PANTHER" id="PTHR42753:SF2">
    <property type="entry name" value="PROLINE--TRNA LIGASE"/>
    <property type="match status" value="1"/>
</dbReference>
<keyword evidence="7" id="KW-0030">Aminoacyl-tRNA synthetase</keyword>
<dbReference type="STRING" id="268505.A0A2A9PUB7"/>
<keyword evidence="3" id="KW-0436">Ligase</keyword>
<dbReference type="Gene3D" id="3.30.930.10">
    <property type="entry name" value="Bira Bifunctional Protein, Domain 2"/>
    <property type="match status" value="2"/>
</dbReference>
<dbReference type="InterPro" id="IPR004154">
    <property type="entry name" value="Anticodon-bd"/>
</dbReference>
<reference evidence="11 12" key="1">
    <citation type="journal article" date="2015" name="BMC Genomics">
        <title>Gene expression during zombie ant biting behavior reflects the complexity underlying fungal parasitic behavioral manipulation.</title>
        <authorList>
            <person name="de Bekker C."/>
            <person name="Ohm R.A."/>
            <person name="Loreto R.G."/>
            <person name="Sebastian A."/>
            <person name="Albert I."/>
            <person name="Merrow M."/>
            <person name="Brachmann A."/>
            <person name="Hughes D.P."/>
        </authorList>
    </citation>
    <scope>NUCLEOTIDE SEQUENCE [LARGE SCALE GENOMIC DNA]</scope>
    <source>
        <strain evidence="11 12">SC16a</strain>
    </source>
</reference>
<dbReference type="InterPro" id="IPR033730">
    <property type="entry name" value="ProRS_core_prok"/>
</dbReference>
<dbReference type="Pfam" id="PF00587">
    <property type="entry name" value="tRNA-synt_2b"/>
    <property type="match status" value="1"/>
</dbReference>
<evidence type="ECO:0000313" key="12">
    <source>
        <dbReference type="Proteomes" id="UP000037136"/>
    </source>
</evidence>
<dbReference type="InterPro" id="IPR006195">
    <property type="entry name" value="aa-tRNA-synth_II"/>
</dbReference>
<evidence type="ECO:0000256" key="7">
    <source>
        <dbReference type="ARBA" id="ARBA00023146"/>
    </source>
</evidence>
<comment type="catalytic activity">
    <reaction evidence="9">
        <text>tRNA(Pro) + L-proline + ATP = L-prolyl-tRNA(Pro) + AMP + diphosphate</text>
        <dbReference type="Rhea" id="RHEA:14305"/>
        <dbReference type="Rhea" id="RHEA-COMP:9700"/>
        <dbReference type="Rhea" id="RHEA-COMP:9702"/>
        <dbReference type="ChEBI" id="CHEBI:30616"/>
        <dbReference type="ChEBI" id="CHEBI:33019"/>
        <dbReference type="ChEBI" id="CHEBI:60039"/>
        <dbReference type="ChEBI" id="CHEBI:78442"/>
        <dbReference type="ChEBI" id="CHEBI:78532"/>
        <dbReference type="ChEBI" id="CHEBI:456215"/>
        <dbReference type="EC" id="6.1.1.15"/>
    </reaction>
</comment>
<feature type="domain" description="Aminoacyl-transfer RNA synthetases class-II family profile" evidence="10">
    <location>
        <begin position="78"/>
        <end position="484"/>
    </location>
</feature>
<dbReference type="EMBL" id="LAZP02000003">
    <property type="protein sequence ID" value="PFH63343.1"/>
    <property type="molecule type" value="Genomic_DNA"/>
</dbReference>
<evidence type="ECO:0000313" key="11">
    <source>
        <dbReference type="EMBL" id="PFH63343.1"/>
    </source>
</evidence>
<dbReference type="SUPFAM" id="SSF55681">
    <property type="entry name" value="Class II aaRS and biotin synthetases"/>
    <property type="match status" value="1"/>
</dbReference>
<evidence type="ECO:0000259" key="10">
    <source>
        <dbReference type="PROSITE" id="PS50862"/>
    </source>
</evidence>
<dbReference type="CDD" id="cd00779">
    <property type="entry name" value="ProRS_core_prok"/>
    <property type="match status" value="1"/>
</dbReference>
<evidence type="ECO:0000256" key="1">
    <source>
        <dbReference type="ARBA" id="ARBA00008226"/>
    </source>
</evidence>
<organism evidence="11 12">
    <name type="scientific">Ophiocordyceps unilateralis</name>
    <name type="common">Zombie-ant fungus</name>
    <name type="synonym">Torrubia unilateralis</name>
    <dbReference type="NCBI Taxonomy" id="268505"/>
    <lineage>
        <taxon>Eukaryota</taxon>
        <taxon>Fungi</taxon>
        <taxon>Dikarya</taxon>
        <taxon>Ascomycota</taxon>
        <taxon>Pezizomycotina</taxon>
        <taxon>Sordariomycetes</taxon>
        <taxon>Hypocreomycetidae</taxon>
        <taxon>Hypocreales</taxon>
        <taxon>Ophiocordycipitaceae</taxon>
        <taxon>Ophiocordyceps</taxon>
    </lineage>
</organism>
<comment type="caution">
    <text evidence="11">The sequence shown here is derived from an EMBL/GenBank/DDBJ whole genome shotgun (WGS) entry which is preliminary data.</text>
</comment>
<dbReference type="AlphaFoldDB" id="A0A2A9PUB7"/>